<dbReference type="Proteomes" id="UP001216390">
    <property type="component" value="Chromosome"/>
</dbReference>
<feature type="transmembrane region" description="Helical" evidence="2">
    <location>
        <begin position="99"/>
        <end position="123"/>
    </location>
</feature>
<feature type="transmembrane region" description="Helical" evidence="2">
    <location>
        <begin position="297"/>
        <end position="320"/>
    </location>
</feature>
<gene>
    <name evidence="3" type="ORF">PO878_14595</name>
</gene>
<reference evidence="3" key="1">
    <citation type="submission" date="2023-01" db="EMBL/GenBank/DDBJ databases">
        <title>The diversity of Class Acidimicrobiia in South China Sea sediment environments and the proposal of Iamia marina sp. nov., a novel species of the genus Iamia.</title>
        <authorList>
            <person name="He Y."/>
            <person name="Tian X."/>
        </authorList>
    </citation>
    <scope>NUCLEOTIDE SEQUENCE</scope>
    <source>
        <strain evidence="3">DSM 19957</strain>
    </source>
</reference>
<feature type="transmembrane region" description="Helical" evidence="2">
    <location>
        <begin position="273"/>
        <end position="290"/>
    </location>
</feature>
<accession>A0AAE9Y482</accession>
<feature type="transmembrane region" description="Helical" evidence="2">
    <location>
        <begin position="42"/>
        <end position="62"/>
    </location>
</feature>
<protein>
    <recommendedName>
        <fullName evidence="5">Dolichyl-phosphate-mannose-protein mannosyltransferase</fullName>
    </recommendedName>
</protein>
<feature type="transmembrane region" description="Helical" evidence="2">
    <location>
        <begin position="326"/>
        <end position="346"/>
    </location>
</feature>
<proteinExistence type="predicted"/>
<evidence type="ECO:0000313" key="4">
    <source>
        <dbReference type="Proteomes" id="UP001216390"/>
    </source>
</evidence>
<evidence type="ECO:0000313" key="3">
    <source>
        <dbReference type="EMBL" id="WCO65730.1"/>
    </source>
</evidence>
<dbReference type="KEGG" id="ima:PO878_14595"/>
<feature type="transmembrane region" description="Helical" evidence="2">
    <location>
        <begin position="358"/>
        <end position="377"/>
    </location>
</feature>
<feature type="transmembrane region" description="Helical" evidence="2">
    <location>
        <begin position="223"/>
        <end position="242"/>
    </location>
</feature>
<evidence type="ECO:0000256" key="1">
    <source>
        <dbReference type="SAM" id="MobiDB-lite"/>
    </source>
</evidence>
<organism evidence="3 4">
    <name type="scientific">Iamia majanohamensis</name>
    <dbReference type="NCBI Taxonomy" id="467976"/>
    <lineage>
        <taxon>Bacteria</taxon>
        <taxon>Bacillati</taxon>
        <taxon>Actinomycetota</taxon>
        <taxon>Acidimicrobiia</taxon>
        <taxon>Acidimicrobiales</taxon>
        <taxon>Iamiaceae</taxon>
        <taxon>Iamia</taxon>
    </lineage>
</organism>
<keyword evidence="4" id="KW-1185">Reference proteome</keyword>
<feature type="region of interest" description="Disordered" evidence="1">
    <location>
        <begin position="1"/>
        <end position="34"/>
    </location>
</feature>
<dbReference type="EMBL" id="CP116942">
    <property type="protein sequence ID" value="WCO65730.1"/>
    <property type="molecule type" value="Genomic_DNA"/>
</dbReference>
<keyword evidence="2" id="KW-1133">Transmembrane helix</keyword>
<keyword evidence="2" id="KW-0472">Membrane</keyword>
<evidence type="ECO:0000256" key="2">
    <source>
        <dbReference type="SAM" id="Phobius"/>
    </source>
</evidence>
<keyword evidence="2" id="KW-0812">Transmembrane</keyword>
<name>A0AAE9Y482_9ACTN</name>
<sequence length="489" mass="50243">MTTTTEGSGPEAPTTARRSGHPATSEVEGPVRATRPVPGRPVLVVAACVALAVASLPLPAALGYDPWAWLVWGREVARLSLDTTGGPSWKPLPVLVTTLVAPAGTAAPALWLVVARTAGLLALAGAARVAWRLAGPWAGALAAGFLVLTPDVEARFLRLVGEGHSAPLTAALVLWAWDRHLAGHHRTALLLGALLALDRPEAWPLLLAYGAWLGWREPRARPLLALVAVALPVLWFGADWWGSGRFLHGAEVAQVDAQDTDRLPTALSRAGESVTLVAWAGAAVCVALALRARDRALLAVAAGAVVWFAVVVAMSAVLGYAAIGRFHLPAAAVVCVLAAVGVVRGVRVVPAGRARRVVAALAAVVVVAGLVGRAAGLPELASDVRARAAVEADLDRALGDAGGPEALAGTCGRVVIDDPTIPRVAVAWKLDLPLHEVGTIRTPVAGPATAVVRTDGRVGRAYAAGPDGVVERARNARWAVYAVGCGDGA</sequence>
<dbReference type="AlphaFoldDB" id="A0AAE9Y482"/>
<evidence type="ECO:0008006" key="5">
    <source>
        <dbReference type="Google" id="ProtNLM"/>
    </source>
</evidence>
<dbReference type="RefSeq" id="WP_272735257.1">
    <property type="nucleotide sequence ID" value="NZ_CP116942.1"/>
</dbReference>